<dbReference type="OrthoDB" id="1077582at2759"/>
<gene>
    <name evidence="10" type="ORF">PsYK624_092730</name>
</gene>
<protein>
    <submittedName>
        <fullName evidence="10">Membrane bound O-acyl transferase family-domain-containing protein</fullName>
    </submittedName>
</protein>
<sequence>MVVCDAFQTAIHLLGPDSFGSLRGGTIFDARLPLVPRYLFSSLISLLTATGIYFSITMLYHTATVAGFALAPDPRAWPPLSDAPWAATSLRDFWGRRWHQLFRRLFVQIGARPAQAVFGRAGGVLGGFALSAVLHDVCIWGMGRGTAFPQIGGFFLLNGVAVIAEQAFERATGRKVRGYAGWVWTMLFVLATGNLLVDAWLTRGLAGACAIPDFIRPTWLLAQLWPALRPALL</sequence>
<dbReference type="Pfam" id="PF13813">
    <property type="entry name" value="MBOAT_2"/>
    <property type="match status" value="1"/>
</dbReference>
<evidence type="ECO:0000313" key="10">
    <source>
        <dbReference type="EMBL" id="GJE93114.1"/>
    </source>
</evidence>
<comment type="similarity">
    <text evidence="3">Belongs to the wax synthase family.</text>
</comment>
<feature type="transmembrane region" description="Helical" evidence="8">
    <location>
        <begin position="38"/>
        <end position="60"/>
    </location>
</feature>
<dbReference type="GO" id="GO:0008374">
    <property type="term" value="F:O-acyltransferase activity"/>
    <property type="evidence" value="ECO:0007669"/>
    <property type="project" value="InterPro"/>
</dbReference>
<evidence type="ECO:0000259" key="9">
    <source>
        <dbReference type="Pfam" id="PF13813"/>
    </source>
</evidence>
<evidence type="ECO:0000256" key="3">
    <source>
        <dbReference type="ARBA" id="ARBA00007282"/>
    </source>
</evidence>
<dbReference type="GO" id="GO:0006629">
    <property type="term" value="P:lipid metabolic process"/>
    <property type="evidence" value="ECO:0007669"/>
    <property type="project" value="InterPro"/>
</dbReference>
<keyword evidence="7 8" id="KW-0472">Membrane</keyword>
<evidence type="ECO:0000256" key="4">
    <source>
        <dbReference type="ARBA" id="ARBA00022679"/>
    </source>
</evidence>
<dbReference type="InterPro" id="IPR032805">
    <property type="entry name" value="Wax_synthase_dom"/>
</dbReference>
<dbReference type="Proteomes" id="UP000703269">
    <property type="component" value="Unassembled WGS sequence"/>
</dbReference>
<comment type="caution">
    <text evidence="10">The sequence shown here is derived from an EMBL/GenBank/DDBJ whole genome shotgun (WGS) entry which is preliminary data.</text>
</comment>
<organism evidence="10 11">
    <name type="scientific">Phanerochaete sordida</name>
    <dbReference type="NCBI Taxonomy" id="48140"/>
    <lineage>
        <taxon>Eukaryota</taxon>
        <taxon>Fungi</taxon>
        <taxon>Dikarya</taxon>
        <taxon>Basidiomycota</taxon>
        <taxon>Agaricomycotina</taxon>
        <taxon>Agaricomycetes</taxon>
        <taxon>Polyporales</taxon>
        <taxon>Phanerochaetaceae</taxon>
        <taxon>Phanerochaete</taxon>
    </lineage>
</organism>
<comment type="pathway">
    <text evidence="2">Secondary metabolite biosynthesis.</text>
</comment>
<dbReference type="EMBL" id="BPQB01000030">
    <property type="protein sequence ID" value="GJE93114.1"/>
    <property type="molecule type" value="Genomic_DNA"/>
</dbReference>
<comment type="subcellular location">
    <subcellularLocation>
        <location evidence="1">Membrane</location>
        <topology evidence="1">Multi-pass membrane protein</topology>
    </subcellularLocation>
</comment>
<name>A0A9P3LFY6_9APHY</name>
<evidence type="ECO:0000256" key="8">
    <source>
        <dbReference type="SAM" id="Phobius"/>
    </source>
</evidence>
<evidence type="ECO:0000256" key="6">
    <source>
        <dbReference type="ARBA" id="ARBA00022989"/>
    </source>
</evidence>
<feature type="transmembrane region" description="Helical" evidence="8">
    <location>
        <begin position="148"/>
        <end position="167"/>
    </location>
</feature>
<evidence type="ECO:0000256" key="2">
    <source>
        <dbReference type="ARBA" id="ARBA00005179"/>
    </source>
</evidence>
<evidence type="ECO:0000313" key="11">
    <source>
        <dbReference type="Proteomes" id="UP000703269"/>
    </source>
</evidence>
<dbReference type="PANTHER" id="PTHR31595">
    <property type="entry name" value="LONG-CHAIN-ALCOHOL O-FATTY-ACYLTRANSFERASE 3-RELATED"/>
    <property type="match status" value="1"/>
</dbReference>
<dbReference type="InterPro" id="IPR044851">
    <property type="entry name" value="Wax_synthase"/>
</dbReference>
<feature type="domain" description="Wax synthase" evidence="9">
    <location>
        <begin position="77"/>
        <end position="156"/>
    </location>
</feature>
<accession>A0A9P3LFY6</accession>
<evidence type="ECO:0000256" key="5">
    <source>
        <dbReference type="ARBA" id="ARBA00022692"/>
    </source>
</evidence>
<keyword evidence="5 8" id="KW-0812">Transmembrane</keyword>
<dbReference type="GO" id="GO:0016020">
    <property type="term" value="C:membrane"/>
    <property type="evidence" value="ECO:0007669"/>
    <property type="project" value="UniProtKB-SubCell"/>
</dbReference>
<keyword evidence="11" id="KW-1185">Reference proteome</keyword>
<dbReference type="AlphaFoldDB" id="A0A9P3LFY6"/>
<keyword evidence="6 8" id="KW-1133">Transmembrane helix</keyword>
<keyword evidence="4 10" id="KW-0808">Transferase</keyword>
<evidence type="ECO:0000256" key="1">
    <source>
        <dbReference type="ARBA" id="ARBA00004141"/>
    </source>
</evidence>
<reference evidence="10 11" key="1">
    <citation type="submission" date="2021-08" db="EMBL/GenBank/DDBJ databases">
        <title>Draft Genome Sequence of Phanerochaete sordida strain YK-624.</title>
        <authorList>
            <person name="Mori T."/>
            <person name="Dohra H."/>
            <person name="Suzuki T."/>
            <person name="Kawagishi H."/>
            <person name="Hirai H."/>
        </authorList>
    </citation>
    <scope>NUCLEOTIDE SEQUENCE [LARGE SCALE GENOMIC DNA]</scope>
    <source>
        <strain evidence="10 11">YK-624</strain>
    </source>
</reference>
<dbReference type="PANTHER" id="PTHR31595:SF57">
    <property type="entry name" value="OS04G0481900 PROTEIN"/>
    <property type="match status" value="1"/>
</dbReference>
<feature type="transmembrane region" description="Helical" evidence="8">
    <location>
        <begin position="179"/>
        <end position="197"/>
    </location>
</feature>
<proteinExistence type="inferred from homology"/>
<evidence type="ECO:0000256" key="7">
    <source>
        <dbReference type="ARBA" id="ARBA00023136"/>
    </source>
</evidence>